<keyword evidence="3" id="KW-1185">Reference proteome</keyword>
<feature type="region of interest" description="Disordered" evidence="1">
    <location>
        <begin position="57"/>
        <end position="101"/>
    </location>
</feature>
<proteinExistence type="predicted"/>
<dbReference type="AlphaFoldDB" id="A0A9Q3P923"/>
<protein>
    <submittedName>
        <fullName evidence="2">Uncharacterized protein</fullName>
    </submittedName>
</protein>
<comment type="caution">
    <text evidence="2">The sequence shown here is derived from an EMBL/GenBank/DDBJ whole genome shotgun (WGS) entry which is preliminary data.</text>
</comment>
<sequence>MEDLSISNNNYQLKTLKNHTLERVDNTNLFATHLEKCDSERQKFKDETIAHVEQIHKDFEPNSHMPRHSTPLTEETPSVKGSSTPFKGENEISAKDIPKLE</sequence>
<gene>
    <name evidence="2" type="ORF">O181_090821</name>
</gene>
<feature type="compositionally biased region" description="Basic and acidic residues" evidence="1">
    <location>
        <begin position="88"/>
        <end position="101"/>
    </location>
</feature>
<dbReference type="Proteomes" id="UP000765509">
    <property type="component" value="Unassembled WGS sequence"/>
</dbReference>
<feature type="compositionally biased region" description="Polar residues" evidence="1">
    <location>
        <begin position="70"/>
        <end position="85"/>
    </location>
</feature>
<organism evidence="2 3">
    <name type="scientific">Austropuccinia psidii MF-1</name>
    <dbReference type="NCBI Taxonomy" id="1389203"/>
    <lineage>
        <taxon>Eukaryota</taxon>
        <taxon>Fungi</taxon>
        <taxon>Dikarya</taxon>
        <taxon>Basidiomycota</taxon>
        <taxon>Pucciniomycotina</taxon>
        <taxon>Pucciniomycetes</taxon>
        <taxon>Pucciniales</taxon>
        <taxon>Sphaerophragmiaceae</taxon>
        <taxon>Austropuccinia</taxon>
    </lineage>
</organism>
<evidence type="ECO:0000256" key="1">
    <source>
        <dbReference type="SAM" id="MobiDB-lite"/>
    </source>
</evidence>
<reference evidence="2" key="1">
    <citation type="submission" date="2021-03" db="EMBL/GenBank/DDBJ databases">
        <title>Draft genome sequence of rust myrtle Austropuccinia psidii MF-1, a brazilian biotype.</title>
        <authorList>
            <person name="Quecine M.C."/>
            <person name="Pachon D.M.R."/>
            <person name="Bonatelli M.L."/>
            <person name="Correr F.H."/>
            <person name="Franceschini L.M."/>
            <person name="Leite T.F."/>
            <person name="Margarido G.R.A."/>
            <person name="Almeida C.A."/>
            <person name="Ferrarezi J.A."/>
            <person name="Labate C.A."/>
        </authorList>
    </citation>
    <scope>NUCLEOTIDE SEQUENCE</scope>
    <source>
        <strain evidence="2">MF-1</strain>
    </source>
</reference>
<evidence type="ECO:0000313" key="3">
    <source>
        <dbReference type="Proteomes" id="UP000765509"/>
    </source>
</evidence>
<name>A0A9Q3P923_9BASI</name>
<accession>A0A9Q3P923</accession>
<evidence type="ECO:0000313" key="2">
    <source>
        <dbReference type="EMBL" id="MBW0551106.1"/>
    </source>
</evidence>
<dbReference type="EMBL" id="AVOT02056863">
    <property type="protein sequence ID" value="MBW0551106.1"/>
    <property type="molecule type" value="Genomic_DNA"/>
</dbReference>